<feature type="compositionally biased region" description="Low complexity" evidence="1">
    <location>
        <begin position="139"/>
        <end position="161"/>
    </location>
</feature>
<keyword evidence="2" id="KW-0472">Membrane</keyword>
<evidence type="ECO:0000256" key="2">
    <source>
        <dbReference type="SAM" id="Phobius"/>
    </source>
</evidence>
<evidence type="ECO:0000313" key="3">
    <source>
        <dbReference type="EMBL" id="MEI4278147.1"/>
    </source>
</evidence>
<evidence type="ECO:0000256" key="1">
    <source>
        <dbReference type="SAM" id="MobiDB-lite"/>
    </source>
</evidence>
<dbReference type="RefSeq" id="WP_336392006.1">
    <property type="nucleotide sequence ID" value="NZ_JBAPLV010000005.1"/>
</dbReference>
<reference evidence="3 4" key="1">
    <citation type="submission" date="2024-03" db="EMBL/GenBank/DDBJ databases">
        <title>Draft genome sequence of Klenkia terrae.</title>
        <authorList>
            <person name="Duangmal K."/>
            <person name="Chantavorakit T."/>
        </authorList>
    </citation>
    <scope>NUCLEOTIDE SEQUENCE [LARGE SCALE GENOMIC DNA]</scope>
    <source>
        <strain evidence="3 4">JCM 17786</strain>
    </source>
</reference>
<keyword evidence="4" id="KW-1185">Reference proteome</keyword>
<dbReference type="InterPro" id="IPR018392">
    <property type="entry name" value="LysM"/>
</dbReference>
<feature type="transmembrane region" description="Helical" evidence="2">
    <location>
        <begin position="48"/>
        <end position="74"/>
    </location>
</feature>
<name>A0ABU8E3D0_9ACTN</name>
<feature type="region of interest" description="Disordered" evidence="1">
    <location>
        <begin position="139"/>
        <end position="170"/>
    </location>
</feature>
<protein>
    <submittedName>
        <fullName evidence="3">LysM domain-containing protein</fullName>
    </submittedName>
</protein>
<gene>
    <name evidence="3" type="ORF">UXQ13_06675</name>
</gene>
<proteinExistence type="predicted"/>
<dbReference type="Proteomes" id="UP001373496">
    <property type="component" value="Unassembled WGS sequence"/>
</dbReference>
<sequence length="239" mass="23838">MTMRRWATTTVVMAVVGVLLWAAAPDPGTVAAATTDPQRLVDTQGPDALVTLLAWALAAACWCWGSLGLLLTAASAAPGLGGRLAGALLTVVLPAGLRRAAALAVGVSLVAAPGVALGSPGPTPSTTAVSSTVSSTLSSTVGSTASSTGPATAAWSDVGPAAAPPVPDWPAPVTADEHVVVRGDCLWDIAAAWLATRGPATDDQVQDAVQAWWQTNADVVGPDPDLLLPGQVLRAPPLP</sequence>
<dbReference type="EMBL" id="JBAPLV010000005">
    <property type="protein sequence ID" value="MEI4278147.1"/>
    <property type="molecule type" value="Genomic_DNA"/>
</dbReference>
<dbReference type="InterPro" id="IPR036779">
    <property type="entry name" value="LysM_dom_sf"/>
</dbReference>
<dbReference type="Gene3D" id="3.10.350.10">
    <property type="entry name" value="LysM domain"/>
    <property type="match status" value="1"/>
</dbReference>
<comment type="caution">
    <text evidence="3">The sequence shown here is derived from an EMBL/GenBank/DDBJ whole genome shotgun (WGS) entry which is preliminary data.</text>
</comment>
<organism evidence="3 4">
    <name type="scientific">Klenkia terrae</name>
    <dbReference type="NCBI Taxonomy" id="1052259"/>
    <lineage>
        <taxon>Bacteria</taxon>
        <taxon>Bacillati</taxon>
        <taxon>Actinomycetota</taxon>
        <taxon>Actinomycetes</taxon>
        <taxon>Geodermatophilales</taxon>
        <taxon>Geodermatophilaceae</taxon>
        <taxon>Klenkia</taxon>
    </lineage>
</organism>
<accession>A0ABU8E3D0</accession>
<dbReference type="CDD" id="cd00118">
    <property type="entry name" value="LysM"/>
    <property type="match status" value="1"/>
</dbReference>
<keyword evidence="2" id="KW-0812">Transmembrane</keyword>
<evidence type="ECO:0000313" key="4">
    <source>
        <dbReference type="Proteomes" id="UP001373496"/>
    </source>
</evidence>
<keyword evidence="2" id="KW-1133">Transmembrane helix</keyword>